<dbReference type="InterPro" id="IPR011006">
    <property type="entry name" value="CheY-like_superfamily"/>
</dbReference>
<reference evidence="10 13" key="2">
    <citation type="submission" date="2021-06" db="EMBL/GenBank/DDBJ databases">
        <title>Microbial metabolic specificity influences pelagic lipid remineralization.</title>
        <authorList>
            <person name="Behrendt L."/>
            <person name="Hunter J.E."/>
            <person name="Alcolombri U."/>
            <person name="Smriga S."/>
            <person name="Mincer T."/>
            <person name="Lowenstein D.P."/>
            <person name="Peaudecerf F.J."/>
            <person name="Fernandez V.I."/>
            <person name="Fredricks H."/>
            <person name="Almblad H."/>
            <person name="Harrison J.J."/>
            <person name="Stocker R."/>
            <person name="Van Mooy B.A.S."/>
        </authorList>
    </citation>
    <scope>NUCLEOTIDE SEQUENCE [LARGE SCALE GENOMIC DNA]</scope>
    <source>
        <strain evidence="10 13">A252</strain>
    </source>
</reference>
<dbReference type="EMBL" id="CP076683">
    <property type="protein sequence ID" value="QWV17839.1"/>
    <property type="molecule type" value="Genomic_DNA"/>
</dbReference>
<organism evidence="11 12">
    <name type="scientific">Stutzerimonas zhaodongensis</name>
    <dbReference type="NCBI Taxonomy" id="1176257"/>
    <lineage>
        <taxon>Bacteria</taxon>
        <taxon>Pseudomonadati</taxon>
        <taxon>Pseudomonadota</taxon>
        <taxon>Gammaproteobacteria</taxon>
        <taxon>Pseudomonadales</taxon>
        <taxon>Pseudomonadaceae</taxon>
        <taxon>Stutzerimonas</taxon>
    </lineage>
</organism>
<dbReference type="SUPFAM" id="SSF55874">
    <property type="entry name" value="ATPase domain of HSP90 chaperone/DNA topoisomerase II/histidine kinase"/>
    <property type="match status" value="1"/>
</dbReference>
<evidence type="ECO:0000259" key="9">
    <source>
        <dbReference type="PROSITE" id="PS50110"/>
    </source>
</evidence>
<evidence type="ECO:0000256" key="4">
    <source>
        <dbReference type="ARBA" id="ARBA00022679"/>
    </source>
</evidence>
<dbReference type="CDD" id="cd00075">
    <property type="entry name" value="HATPase"/>
    <property type="match status" value="1"/>
</dbReference>
<feature type="region of interest" description="Disordered" evidence="7">
    <location>
        <begin position="1"/>
        <end position="26"/>
    </location>
</feature>
<evidence type="ECO:0000256" key="1">
    <source>
        <dbReference type="ARBA" id="ARBA00000085"/>
    </source>
</evidence>
<evidence type="ECO:0000313" key="11">
    <source>
        <dbReference type="EMBL" id="RBA60486.1"/>
    </source>
</evidence>
<name>A0A365PXN6_9GAMM</name>
<accession>A0A365PXN6</accession>
<evidence type="ECO:0000256" key="5">
    <source>
        <dbReference type="ARBA" id="ARBA00022777"/>
    </source>
</evidence>
<dbReference type="PANTHER" id="PTHR43547">
    <property type="entry name" value="TWO-COMPONENT HISTIDINE KINASE"/>
    <property type="match status" value="1"/>
</dbReference>
<dbReference type="InterPro" id="IPR036890">
    <property type="entry name" value="HATPase_C_sf"/>
</dbReference>
<dbReference type="SMART" id="SM00388">
    <property type="entry name" value="HisKA"/>
    <property type="match status" value="1"/>
</dbReference>
<dbReference type="Gene3D" id="3.30.565.10">
    <property type="entry name" value="Histidine kinase-like ATPase, C-terminal domain"/>
    <property type="match status" value="1"/>
</dbReference>
<evidence type="ECO:0000256" key="6">
    <source>
        <dbReference type="PROSITE-ProRule" id="PRU00169"/>
    </source>
</evidence>
<dbReference type="InterPro" id="IPR004358">
    <property type="entry name" value="Sig_transdc_His_kin-like_C"/>
</dbReference>
<feature type="domain" description="Response regulatory" evidence="9">
    <location>
        <begin position="431"/>
        <end position="547"/>
    </location>
</feature>
<dbReference type="PROSITE" id="PS50109">
    <property type="entry name" value="HIS_KIN"/>
    <property type="match status" value="1"/>
</dbReference>
<dbReference type="GO" id="GO:0000155">
    <property type="term" value="F:phosphorelay sensor kinase activity"/>
    <property type="evidence" value="ECO:0007669"/>
    <property type="project" value="InterPro"/>
</dbReference>
<dbReference type="Pfam" id="PF00512">
    <property type="entry name" value="HisKA"/>
    <property type="match status" value="1"/>
</dbReference>
<dbReference type="InterPro" id="IPR003594">
    <property type="entry name" value="HATPase_dom"/>
</dbReference>
<dbReference type="SUPFAM" id="SSF47384">
    <property type="entry name" value="Homodimeric domain of signal transducing histidine kinase"/>
    <property type="match status" value="1"/>
</dbReference>
<protein>
    <recommendedName>
        <fullName evidence="2">histidine kinase</fullName>
        <ecNumber evidence="2">2.7.13.3</ecNumber>
    </recommendedName>
</protein>
<dbReference type="Pfam" id="PF00072">
    <property type="entry name" value="Response_reg"/>
    <property type="match status" value="1"/>
</dbReference>
<keyword evidence="13" id="KW-1185">Reference proteome</keyword>
<dbReference type="CDD" id="cd00082">
    <property type="entry name" value="HisKA"/>
    <property type="match status" value="1"/>
</dbReference>
<evidence type="ECO:0000256" key="7">
    <source>
        <dbReference type="SAM" id="MobiDB-lite"/>
    </source>
</evidence>
<sequence>MLTEPPSPFAEPMLERAPDRPNGGDEGRNIRDLMGLLALPALWAGRDGASILQITMEAAERIVPMRFAMANVQLLPDSPRYHVLRLDGEYLCERECRDWEAMLAEWEQTRLPDGRAHQLSTPLGPMRVVRLSMGYGTFGGDIWFGCDSADFPQAPHLAFLSAAASLATTGVQTARVDYEREQASRAKDEFLAMLGHELRNPLAPIITVIDLLRLRNKGEELPREHLIIERQAKHLSSLLDDLLDATRVVRGKVELKPEPLDLIGLLTRAIESASTLFQERSHAVHVALPERPVWMFGDPTRLMQVFANLLTNAAKYTDRGGRIDIQMAASHRQVKVTVQDNGSGISPALYPKLFKIFEQGTATIDRSKGGLGIGLALVKTFVELHEGSVTAHSDGIGCGSTFTVTLPLLSQPNEAPVALESPAVTAHPSARILVVDDNLDALESVRDYLIHRGHEVIATSEPLQAVRMAAQFRPTVAVLDIGLPEMDGYALAQALRKSFPADALRLVALTGYGQAKDFERSRAAGFEAHLVKPVSLEALEAAIGRNCGEEQPPGRTPGPSA</sequence>
<evidence type="ECO:0000313" key="13">
    <source>
        <dbReference type="Proteomes" id="UP000683436"/>
    </source>
</evidence>
<dbReference type="AlphaFoldDB" id="A0A365PXN6"/>
<dbReference type="EMBL" id="QNTV01000003">
    <property type="protein sequence ID" value="RBA60486.1"/>
    <property type="molecule type" value="Genomic_DNA"/>
</dbReference>
<keyword evidence="3 6" id="KW-0597">Phosphoprotein</keyword>
<dbReference type="InterPro" id="IPR005467">
    <property type="entry name" value="His_kinase_dom"/>
</dbReference>
<evidence type="ECO:0000256" key="2">
    <source>
        <dbReference type="ARBA" id="ARBA00012438"/>
    </source>
</evidence>
<dbReference type="RefSeq" id="WP_128119792.1">
    <property type="nucleotide sequence ID" value="NZ_CP076683.1"/>
</dbReference>
<dbReference type="Proteomes" id="UP000252554">
    <property type="component" value="Unassembled WGS sequence"/>
</dbReference>
<dbReference type="EC" id="2.7.13.3" evidence="2"/>
<dbReference type="Proteomes" id="UP000683436">
    <property type="component" value="Chromosome"/>
</dbReference>
<dbReference type="Pfam" id="PF02518">
    <property type="entry name" value="HATPase_c"/>
    <property type="match status" value="1"/>
</dbReference>
<feature type="compositionally biased region" description="Basic and acidic residues" evidence="7">
    <location>
        <begin position="13"/>
        <end position="26"/>
    </location>
</feature>
<dbReference type="InterPro" id="IPR001789">
    <property type="entry name" value="Sig_transdc_resp-reg_receiver"/>
</dbReference>
<feature type="domain" description="Histidine kinase" evidence="8">
    <location>
        <begin position="193"/>
        <end position="410"/>
    </location>
</feature>
<evidence type="ECO:0000313" key="10">
    <source>
        <dbReference type="EMBL" id="QWV17839.1"/>
    </source>
</evidence>
<proteinExistence type="predicted"/>
<dbReference type="InterPro" id="IPR036097">
    <property type="entry name" value="HisK_dim/P_sf"/>
</dbReference>
<keyword evidence="4" id="KW-0808">Transferase</keyword>
<dbReference type="GO" id="GO:0005886">
    <property type="term" value="C:plasma membrane"/>
    <property type="evidence" value="ECO:0007669"/>
    <property type="project" value="UniProtKB-ARBA"/>
</dbReference>
<dbReference type="PRINTS" id="PR00344">
    <property type="entry name" value="BCTRLSENSOR"/>
</dbReference>
<feature type="modified residue" description="4-aspartylphosphate" evidence="6">
    <location>
        <position position="480"/>
    </location>
</feature>
<reference evidence="11 12" key="1">
    <citation type="submission" date="2018-06" db="EMBL/GenBank/DDBJ databases">
        <title>Whole genome sequencing of four bacterial strains from South Shetland trench revealing bio-synthetic gene clusters.</title>
        <authorList>
            <person name="Abdel-Mageed W.M."/>
            <person name="Lehri B."/>
            <person name="Jarmusch S.A."/>
            <person name="Miranda K."/>
            <person name="Goodfellow M."/>
            <person name="Jaspars M."/>
            <person name="Karlyshev A.V."/>
        </authorList>
    </citation>
    <scope>NUCLEOTIDE SEQUENCE [LARGE SCALE GENOMIC DNA]</scope>
    <source>
        <strain evidence="11 12">SST2</strain>
    </source>
</reference>
<keyword evidence="5" id="KW-0418">Kinase</keyword>
<dbReference type="Gene3D" id="1.10.287.130">
    <property type="match status" value="1"/>
</dbReference>
<dbReference type="PANTHER" id="PTHR43547:SF2">
    <property type="entry name" value="HYBRID SIGNAL TRANSDUCTION HISTIDINE KINASE C"/>
    <property type="match status" value="1"/>
</dbReference>
<evidence type="ECO:0000256" key="3">
    <source>
        <dbReference type="ARBA" id="ARBA00022553"/>
    </source>
</evidence>
<gene>
    <name evidence="11" type="ORF">DQ403_07240</name>
    <name evidence="10" type="ORF">KQ248_03840</name>
</gene>
<dbReference type="InterPro" id="IPR003661">
    <property type="entry name" value="HisK_dim/P_dom"/>
</dbReference>
<dbReference type="CDD" id="cd17580">
    <property type="entry name" value="REC_2_DhkD-like"/>
    <property type="match status" value="1"/>
</dbReference>
<evidence type="ECO:0000313" key="12">
    <source>
        <dbReference type="Proteomes" id="UP000252554"/>
    </source>
</evidence>
<dbReference type="FunFam" id="3.30.565.10:FF:000006">
    <property type="entry name" value="Sensor histidine kinase WalK"/>
    <property type="match status" value="1"/>
</dbReference>
<dbReference type="PROSITE" id="PS50110">
    <property type="entry name" value="RESPONSE_REGULATORY"/>
    <property type="match status" value="1"/>
</dbReference>
<dbReference type="SUPFAM" id="SSF52172">
    <property type="entry name" value="CheY-like"/>
    <property type="match status" value="1"/>
</dbReference>
<dbReference type="SMART" id="SM00448">
    <property type="entry name" value="REC"/>
    <property type="match status" value="1"/>
</dbReference>
<evidence type="ECO:0000259" key="8">
    <source>
        <dbReference type="PROSITE" id="PS50109"/>
    </source>
</evidence>
<dbReference type="SMART" id="SM00387">
    <property type="entry name" value="HATPase_c"/>
    <property type="match status" value="1"/>
</dbReference>
<dbReference type="Gene3D" id="3.40.50.2300">
    <property type="match status" value="1"/>
</dbReference>
<comment type="catalytic activity">
    <reaction evidence="1">
        <text>ATP + protein L-histidine = ADP + protein N-phospho-L-histidine.</text>
        <dbReference type="EC" id="2.7.13.3"/>
    </reaction>
</comment>